<evidence type="ECO:0000313" key="3">
    <source>
        <dbReference type="Proteomes" id="UP001162131"/>
    </source>
</evidence>
<keyword evidence="3" id="KW-1185">Reference proteome</keyword>
<evidence type="ECO:0000256" key="1">
    <source>
        <dbReference type="SAM" id="Coils"/>
    </source>
</evidence>
<feature type="coiled-coil region" evidence="1">
    <location>
        <begin position="60"/>
        <end position="108"/>
    </location>
</feature>
<dbReference type="AlphaFoldDB" id="A0AAU9KFE3"/>
<dbReference type="EMBL" id="CAJZBQ010000053">
    <property type="protein sequence ID" value="CAG9331958.1"/>
    <property type="molecule type" value="Genomic_DNA"/>
</dbReference>
<protein>
    <submittedName>
        <fullName evidence="2">Uncharacterized protein</fullName>
    </submittedName>
</protein>
<evidence type="ECO:0000313" key="2">
    <source>
        <dbReference type="EMBL" id="CAG9331958.1"/>
    </source>
</evidence>
<accession>A0AAU9KFE3</accession>
<dbReference type="Proteomes" id="UP001162131">
    <property type="component" value="Unassembled WGS sequence"/>
</dbReference>
<proteinExistence type="predicted"/>
<gene>
    <name evidence="2" type="ORF">BSTOLATCC_MIC54012</name>
</gene>
<organism evidence="2 3">
    <name type="scientific">Blepharisma stoltei</name>
    <dbReference type="NCBI Taxonomy" id="1481888"/>
    <lineage>
        <taxon>Eukaryota</taxon>
        <taxon>Sar</taxon>
        <taxon>Alveolata</taxon>
        <taxon>Ciliophora</taxon>
        <taxon>Postciliodesmatophora</taxon>
        <taxon>Heterotrichea</taxon>
        <taxon>Heterotrichida</taxon>
        <taxon>Blepharismidae</taxon>
        <taxon>Blepharisma</taxon>
    </lineage>
</organism>
<sequence>MYREQDFANSERSMSNIVHHKSYSSSFDPGSITTPQKIPAMNNEYLQAMHTDLTKASTVISKLKKEKKSLQLTLDSTIESYNTLKDKYKELQKTLTALASQNKVLETKAKQLDFAFSKYQDAVKVSQCKDEKIKDLQLKCDYYENLRNSQTDDNMWKQLWQANEVLKEELETSRNQTSTKDLENSPLASDIVFHGLLFLENLQKNQDFLIAFKQHAKHINKYKEFLLTGQWDEALLIILKFAEEIVQNKSKAPKLFDTELGQKPTHFDIILAQNNLQAYKSVISSSPVSPIYRQSPNSPLSEFSLLAKDTDKLTMDQQFDSHNDRIAILNEQIFNTMESGKRILSTPPSRSLKSACSLNNPNEYFSIDKKLENAERKITTETTMDEFLLKETENSDHEKGFQSPVNIGKKLIRPKPLTSVKINRLGHKSNIQTPYTVPKSPSSTLESCKPNLEIPLRNRLYKAK</sequence>
<comment type="caution">
    <text evidence="2">The sequence shown here is derived from an EMBL/GenBank/DDBJ whole genome shotgun (WGS) entry which is preliminary data.</text>
</comment>
<keyword evidence="1" id="KW-0175">Coiled coil</keyword>
<reference evidence="2" key="1">
    <citation type="submission" date="2021-09" db="EMBL/GenBank/DDBJ databases">
        <authorList>
            <consortium name="AG Swart"/>
            <person name="Singh M."/>
            <person name="Singh A."/>
            <person name="Seah K."/>
            <person name="Emmerich C."/>
        </authorList>
    </citation>
    <scope>NUCLEOTIDE SEQUENCE</scope>
    <source>
        <strain evidence="2">ATCC30299</strain>
    </source>
</reference>
<name>A0AAU9KFE3_9CILI</name>